<dbReference type="Pfam" id="PF00536">
    <property type="entry name" value="SAM_1"/>
    <property type="match status" value="1"/>
</dbReference>
<accession>A0A7R8YW04</accession>
<proteinExistence type="predicted"/>
<dbReference type="GO" id="GO:0005737">
    <property type="term" value="C:cytoplasm"/>
    <property type="evidence" value="ECO:0007669"/>
    <property type="project" value="TreeGrafter"/>
</dbReference>
<dbReference type="InParanoid" id="A0A7R8YW04"/>
<evidence type="ECO:0000256" key="1">
    <source>
        <dbReference type="ARBA" id="ARBA00022737"/>
    </source>
</evidence>
<name>A0A7R8YW04_HERIL</name>
<dbReference type="Proteomes" id="UP000594454">
    <property type="component" value="Chromosome 4"/>
</dbReference>
<feature type="region of interest" description="Disordered" evidence="2">
    <location>
        <begin position="103"/>
        <end position="122"/>
    </location>
</feature>
<evidence type="ECO:0000313" key="5">
    <source>
        <dbReference type="Proteomes" id="UP000594454"/>
    </source>
</evidence>
<dbReference type="InterPro" id="IPR013761">
    <property type="entry name" value="SAM/pointed_sf"/>
</dbReference>
<dbReference type="FunCoup" id="A0A7R8YW04">
    <property type="interactions" value="2"/>
</dbReference>
<dbReference type="SUPFAM" id="SSF47769">
    <property type="entry name" value="SAM/Pointed domain"/>
    <property type="match status" value="1"/>
</dbReference>
<dbReference type="OrthoDB" id="539213at2759"/>
<dbReference type="InterPro" id="IPR001660">
    <property type="entry name" value="SAM"/>
</dbReference>
<dbReference type="EMBL" id="LR899012">
    <property type="protein sequence ID" value="CAD7086854.1"/>
    <property type="molecule type" value="Genomic_DNA"/>
</dbReference>
<keyword evidence="1" id="KW-0677">Repeat</keyword>
<evidence type="ECO:0000259" key="3">
    <source>
        <dbReference type="Pfam" id="PF00536"/>
    </source>
</evidence>
<organism evidence="4 5">
    <name type="scientific">Hermetia illucens</name>
    <name type="common">Black soldier fly</name>
    <dbReference type="NCBI Taxonomy" id="343691"/>
    <lineage>
        <taxon>Eukaryota</taxon>
        <taxon>Metazoa</taxon>
        <taxon>Ecdysozoa</taxon>
        <taxon>Arthropoda</taxon>
        <taxon>Hexapoda</taxon>
        <taxon>Insecta</taxon>
        <taxon>Pterygota</taxon>
        <taxon>Neoptera</taxon>
        <taxon>Endopterygota</taxon>
        <taxon>Diptera</taxon>
        <taxon>Brachycera</taxon>
        <taxon>Stratiomyomorpha</taxon>
        <taxon>Stratiomyidae</taxon>
        <taxon>Hermetiinae</taxon>
        <taxon>Hermetia</taxon>
    </lineage>
</organism>
<dbReference type="PANTHER" id="PTHR10627">
    <property type="entry name" value="SCP160"/>
    <property type="match status" value="1"/>
</dbReference>
<dbReference type="AlphaFoldDB" id="A0A7R8YW04"/>
<protein>
    <recommendedName>
        <fullName evidence="3">SAM domain-containing protein</fullName>
    </recommendedName>
</protein>
<feature type="domain" description="SAM" evidence="3">
    <location>
        <begin position="146"/>
        <end position="191"/>
    </location>
</feature>
<dbReference type="PANTHER" id="PTHR10627:SF69">
    <property type="entry name" value="PROTEIN BICAUDAL C"/>
    <property type="match status" value="1"/>
</dbReference>
<gene>
    <name evidence="4" type="ORF">HERILL_LOCUS9594</name>
</gene>
<sequence>MEEYQRAYRDEKSPLTPLTPVPGNSFFFAVTPTNKPKISPTHKTPKVQDASSQDIGPELSSTGESHEKSVNHSQNIKFLVTPEMALKDKHFVNDVVGKYNLSPHYPSARAENTEKAGAKTTPKKRPLVIVKTDISPIVPKPLSPKVRKILNEKGLRKYIPLFEAEEIDYEVFKSLTEEDLMEIGITSKADIDVIMGAVCFWFHTG</sequence>
<evidence type="ECO:0000256" key="2">
    <source>
        <dbReference type="SAM" id="MobiDB-lite"/>
    </source>
</evidence>
<keyword evidence="5" id="KW-1185">Reference proteome</keyword>
<dbReference type="OMA" id="MNIIQLA"/>
<feature type="region of interest" description="Disordered" evidence="2">
    <location>
        <begin position="1"/>
        <end position="70"/>
    </location>
</feature>
<feature type="compositionally biased region" description="Basic and acidic residues" evidence="2">
    <location>
        <begin position="1"/>
        <end position="13"/>
    </location>
</feature>
<dbReference type="Gene3D" id="1.10.150.50">
    <property type="entry name" value="Transcription Factor, Ets-1"/>
    <property type="match status" value="1"/>
</dbReference>
<reference evidence="4 5" key="1">
    <citation type="submission" date="2020-11" db="EMBL/GenBank/DDBJ databases">
        <authorList>
            <person name="Wallbank WR R."/>
            <person name="Pardo Diaz C."/>
            <person name="Kozak K."/>
            <person name="Martin S."/>
            <person name="Jiggins C."/>
            <person name="Moest M."/>
            <person name="Warren A I."/>
            <person name="Generalovic N T."/>
            <person name="Byers J.R.P. K."/>
            <person name="Montejo-Kovacevich G."/>
            <person name="Yen C E."/>
        </authorList>
    </citation>
    <scope>NUCLEOTIDE SEQUENCE [LARGE SCALE GENOMIC DNA]</scope>
</reference>
<evidence type="ECO:0000313" key="4">
    <source>
        <dbReference type="EMBL" id="CAD7086854.1"/>
    </source>
</evidence>
<feature type="compositionally biased region" description="Polar residues" evidence="2">
    <location>
        <begin position="49"/>
        <end position="63"/>
    </location>
</feature>